<name>A0A811RU43_9POAL</name>
<keyword evidence="1" id="KW-1133">Transmembrane helix</keyword>
<keyword evidence="3" id="KW-1185">Reference proteome</keyword>
<evidence type="ECO:0000313" key="2">
    <source>
        <dbReference type="EMBL" id="CAD6273256.1"/>
    </source>
</evidence>
<reference evidence="2" key="1">
    <citation type="submission" date="2020-10" db="EMBL/GenBank/DDBJ databases">
        <authorList>
            <person name="Han B."/>
            <person name="Lu T."/>
            <person name="Zhao Q."/>
            <person name="Huang X."/>
            <person name="Zhao Y."/>
        </authorList>
    </citation>
    <scope>NUCLEOTIDE SEQUENCE</scope>
</reference>
<dbReference type="AlphaFoldDB" id="A0A811RU43"/>
<dbReference type="Proteomes" id="UP000604825">
    <property type="component" value="Unassembled WGS sequence"/>
</dbReference>
<evidence type="ECO:0000256" key="1">
    <source>
        <dbReference type="SAM" id="Phobius"/>
    </source>
</evidence>
<keyword evidence="1" id="KW-0472">Membrane</keyword>
<sequence length="70" mass="7387">MPDAGLSLAPKWLLGFAVVLVLLRLLAIALVYSQVAYEIMEQSSADTNLVPRVALRTAYVAACALVAAAL</sequence>
<evidence type="ECO:0000313" key="3">
    <source>
        <dbReference type="Proteomes" id="UP000604825"/>
    </source>
</evidence>
<protein>
    <submittedName>
        <fullName evidence="2">Uncharacterized protein</fullName>
    </submittedName>
</protein>
<accession>A0A811RU43</accession>
<proteinExistence type="predicted"/>
<keyword evidence="1" id="KW-0812">Transmembrane</keyword>
<comment type="caution">
    <text evidence="2">The sequence shown here is derived from an EMBL/GenBank/DDBJ whole genome shotgun (WGS) entry which is preliminary data.</text>
</comment>
<organism evidence="2 3">
    <name type="scientific">Miscanthus lutarioriparius</name>
    <dbReference type="NCBI Taxonomy" id="422564"/>
    <lineage>
        <taxon>Eukaryota</taxon>
        <taxon>Viridiplantae</taxon>
        <taxon>Streptophyta</taxon>
        <taxon>Embryophyta</taxon>
        <taxon>Tracheophyta</taxon>
        <taxon>Spermatophyta</taxon>
        <taxon>Magnoliopsida</taxon>
        <taxon>Liliopsida</taxon>
        <taxon>Poales</taxon>
        <taxon>Poaceae</taxon>
        <taxon>PACMAD clade</taxon>
        <taxon>Panicoideae</taxon>
        <taxon>Andropogonodae</taxon>
        <taxon>Andropogoneae</taxon>
        <taxon>Saccharinae</taxon>
        <taxon>Miscanthus</taxon>
    </lineage>
</organism>
<dbReference type="EMBL" id="CAJGYO010000016">
    <property type="protein sequence ID" value="CAD6273256.1"/>
    <property type="molecule type" value="Genomic_DNA"/>
</dbReference>
<feature type="transmembrane region" description="Helical" evidence="1">
    <location>
        <begin position="12"/>
        <end position="32"/>
    </location>
</feature>
<gene>
    <name evidence="2" type="ORF">NCGR_LOCUS56522</name>
</gene>